<proteinExistence type="predicted"/>
<dbReference type="RefSeq" id="WP_002596553.1">
    <property type="nucleotide sequence ID" value="NZ_LTAY01000020.1"/>
</dbReference>
<gene>
    <name evidence="2" type="ORF">CLTHE_04140</name>
</gene>
<dbReference type="AlphaFoldDB" id="A0A1V4SYK1"/>
<dbReference type="Proteomes" id="UP000191448">
    <property type="component" value="Unassembled WGS sequence"/>
</dbReference>
<evidence type="ECO:0000256" key="1">
    <source>
        <dbReference type="SAM" id="Phobius"/>
    </source>
</evidence>
<dbReference type="EMBL" id="LTAY01000020">
    <property type="protein sequence ID" value="OPX49934.1"/>
    <property type="molecule type" value="Genomic_DNA"/>
</dbReference>
<keyword evidence="1" id="KW-0812">Transmembrane</keyword>
<accession>A0A1V4SYK1</accession>
<reference evidence="2 3" key="1">
    <citation type="submission" date="2016-02" db="EMBL/GenBank/DDBJ databases">
        <title>Genome sequence of Clostridium thermobutyricum DSM 4928.</title>
        <authorList>
            <person name="Poehlein A."/>
            <person name="Daniel R."/>
        </authorList>
    </citation>
    <scope>NUCLEOTIDE SEQUENCE [LARGE SCALE GENOMIC DNA]</scope>
    <source>
        <strain evidence="2 3">DSM 4928</strain>
    </source>
</reference>
<protein>
    <submittedName>
        <fullName evidence="2">Uncharacterized protein</fullName>
    </submittedName>
</protein>
<keyword evidence="1" id="KW-1133">Transmembrane helix</keyword>
<sequence length="120" mass="13418">MNSTNKRKIIISIIILLIVVIIGISTFIYFKGQSKYQYINSKGDKFTSNEISEITINNSRIEILKNQLKNEEEKNLGTITNEGAKDLQASIPSISGDSAKNILALQYQLLQNLQQDVSAN</sequence>
<feature type="transmembrane region" description="Helical" evidence="1">
    <location>
        <begin position="9"/>
        <end position="30"/>
    </location>
</feature>
<keyword evidence="1" id="KW-0472">Membrane</keyword>
<name>A0A1V4SYK1_9CLOT</name>
<organism evidence="2 3">
    <name type="scientific">Clostridium thermobutyricum DSM 4928</name>
    <dbReference type="NCBI Taxonomy" id="1121339"/>
    <lineage>
        <taxon>Bacteria</taxon>
        <taxon>Bacillati</taxon>
        <taxon>Bacillota</taxon>
        <taxon>Clostridia</taxon>
        <taxon>Eubacteriales</taxon>
        <taxon>Clostridiaceae</taxon>
        <taxon>Clostridium</taxon>
    </lineage>
</organism>
<evidence type="ECO:0000313" key="3">
    <source>
        <dbReference type="Proteomes" id="UP000191448"/>
    </source>
</evidence>
<comment type="caution">
    <text evidence="2">The sequence shown here is derived from an EMBL/GenBank/DDBJ whole genome shotgun (WGS) entry which is preliminary data.</text>
</comment>
<evidence type="ECO:0000313" key="2">
    <source>
        <dbReference type="EMBL" id="OPX49934.1"/>
    </source>
</evidence>